<evidence type="ECO:0000256" key="5">
    <source>
        <dbReference type="ARBA" id="ARBA00022692"/>
    </source>
</evidence>
<dbReference type="PANTHER" id="PTHR22722">
    <property type="entry name" value="LOW-DENSITY LIPOPROTEIN RECEPTOR-RELATED PROTEIN 2-RELATED"/>
    <property type="match status" value="1"/>
</dbReference>
<dbReference type="InterPro" id="IPR001873">
    <property type="entry name" value="ENaC"/>
</dbReference>
<evidence type="ECO:0000256" key="9">
    <source>
        <dbReference type="ARBA" id="ARBA00023065"/>
    </source>
</evidence>
<feature type="disulfide bond" evidence="16">
    <location>
        <begin position="1394"/>
        <end position="1406"/>
    </location>
</feature>
<feature type="disulfide bond" evidence="16">
    <location>
        <begin position="540"/>
        <end position="552"/>
    </location>
</feature>
<feature type="disulfide bond" evidence="16">
    <location>
        <begin position="312"/>
        <end position="327"/>
    </location>
</feature>
<feature type="disulfide bond" evidence="16">
    <location>
        <begin position="1440"/>
        <end position="1458"/>
    </location>
</feature>
<accession>A0ABM0MBC5</accession>
<feature type="disulfide bond" evidence="16">
    <location>
        <begin position="716"/>
        <end position="734"/>
    </location>
</feature>
<keyword evidence="11 16" id="KW-1015">Disulfide bond</keyword>
<dbReference type="InterPro" id="IPR023415">
    <property type="entry name" value="LDLR_class-A_CS"/>
</dbReference>
<protein>
    <submittedName>
        <fullName evidence="21">Uncharacterized protein LOC102805083</fullName>
    </submittedName>
</protein>
<feature type="disulfide bond" evidence="16">
    <location>
        <begin position="1401"/>
        <end position="1419"/>
    </location>
</feature>
<feature type="disulfide bond" evidence="16">
    <location>
        <begin position="422"/>
        <end position="440"/>
    </location>
</feature>
<evidence type="ECO:0000256" key="16">
    <source>
        <dbReference type="PROSITE-ProRule" id="PRU00124"/>
    </source>
</evidence>
<evidence type="ECO:0000256" key="1">
    <source>
        <dbReference type="ARBA" id="ARBA00004141"/>
    </source>
</evidence>
<feature type="disulfide bond" evidence="16">
    <location>
        <begin position="1646"/>
        <end position="1661"/>
    </location>
</feature>
<evidence type="ECO:0000256" key="6">
    <source>
        <dbReference type="ARBA" id="ARBA00022737"/>
    </source>
</evidence>
<feature type="disulfide bond" evidence="16">
    <location>
        <begin position="1374"/>
        <end position="1389"/>
    </location>
</feature>
<evidence type="ECO:0000313" key="21">
    <source>
        <dbReference type="RefSeq" id="XP_006817316.1"/>
    </source>
</evidence>
<feature type="disulfide bond" evidence="16">
    <location>
        <begin position="1484"/>
        <end position="1502"/>
    </location>
</feature>
<feature type="disulfide bond" evidence="16">
    <location>
        <begin position="1589"/>
        <end position="1607"/>
    </location>
</feature>
<sequence length="1940" mass="217629">MHVDYMSSENTASGGEENEEDEDDGQKIVTVHKLPWCSKKVTELFSNLDARTKVNGWKTGRVSKKVFDNIQTLWHCNYNNKGNIEATARKLRLPFYIMPAPMRNLGMIIVQRAPTAGNDDGVLGHAAFRSSWLYSNKGLSPTETSEYTTANTNGIKTPENVNVGGVANLDKQLKSISELSREFALRTTSHGVARIAESTNRCSKLLWISVVFIAFGAFTGQLIALIITFLEYPVIINIDVVSRNTLPFPAVTICNTNKVRKSAVLESRYNALLDIDDFRERRAYLTYMGPCIPGDVPCDVDENQCVKSYMKCNGINDCPNGGDEAVCNYGECFEGEFQCPNGKCIPASSQCDYRNDCEDNTDEEDCSFPSCADNEFTCTNHQCMSVSLVCDGNADCYDGSDELIGEHCLYPGSVCSPDFFRCTNGECIHYTLRCDQYADCSDSSDESECQHSVCPVGFFQCRLFSQCIPQAAECDGKDHCLDHTDEYPCPDKPLLPNGCNAENMFACDSGSCINNCQRCDGHPHCLDSSDELGCNSSSTCPNGYMTCDSGLCVATEKWCDGFDDCMYGLLSDHSDEENCQDYSCLEGYFKCAENGHCISMRDRCDYNPDCYDASDEEGCDFNECGTHYFRCADGRCLEIEYRCNGVEDCIDDEDSCDTYKCPDAYFTCLSGQCIPLTDRCDYNLECNDGSDEINCTKGQLAYLPVEAECPNGYFQCRSGQCVDLSKRCDSVADCTDAMDEFNCTGLEPPPIICEDNQFKCISVEKCINSSQVCNRVDNCGDKSDEVACMYTVECNMNEFKCDNDIDDFCIPRTWLCDRINQCGDGSDENECTYDVANVFSDSDWKAKYSDITNREDIYREFTQNVYSARNFDFIPSEDPPSWDHFLLASSTPDFTDLQDVLKLSSPELSIMGHQIDDFILQCTYDKKKCNLSEFYEFQHDKYGNCFTFNHGFDTKIRQATKSGADYGLKLTLFTEQNEYISLFGQQSGVRVVIHNPSTKPFPEDEGVYVKPGAVTAVSIKQNEWTRKGPPFGNCSTHFPESDVKYNYSSLACQKQCLQDYLFSKCGCVDTLSDDKPRCSVLNKTQDACKQLMNYFYREAMLSCDCQLPCREFSFSKTISQALWPSTTYLPHLLNSIHATNRKTWVIRDKESAREDLVRLEVYFEDLNIQLVSEEEAYPSDDGVPGHAAFRSSWLYENKGFISIKNQPSTKNVTHVPSIANKSDRRGQYFNKGSNLKTISDITRDFAMKTTSHGVARIAQAGTRGSKLLWACVVAAAFCAFTGQFVALVVRYLEYPVNINIGVVSRNTLPFPAVTICNTNKVRKSAVLESRYNALLDIDDFAERRGYLTYIGPCMPGDVPCDVDENQCVKSYMKCNGVNDCANGGDEADCDYGECFEGEFQCPNGKCIPASSQCDYRNDCEDNTDEKDCVFPSCAADEFTCTNHQCISPSILCDGIADCYDGSDEVISQHCLYPNSVCPADYFRCINGECIHYTLRCNMFNECSDHSDEAGCDTNVCPENFYRCRLLGQCIPSAAYCDHKSHCLDHTDEYPCLDAPLLQKRCDGVPDCEDGSDESWCDSTRVCPDGFTVCNSGRCIPTGKWCDGLYDCYTLPQEDYSDELNCENYTCLDGYFKCADNRKCVDMERRCDNQNDCSDGSDEVSCDSVNTCGPHHFRCRDGQCIQALYRCDGLLHCVDDEDNCDISLEPPPIICEDNQFTCVSVDKCINSSQVCNRVDDCGDKSDEVACVYSVDCDIHEFKCEGDKEEFCLPRMWLCDRINQCGDGSDEKGCVYGFKLTLFTEQNEYISLFGQQSGVRVVIHNPSTKPFPEDEGVYVKPGAVNAIAIRKNERTRKSSPFGKCESDSPTSDVDYRYSSLACQKQCLQDYLFSKCSCVDTLSVDKPRCSVLNKTQEFDRHPHIDRTDRVCTLRENIPQYNEAIQEY</sequence>
<dbReference type="Pfam" id="PF00858">
    <property type="entry name" value="ASC"/>
    <property type="match status" value="4"/>
</dbReference>
<keyword evidence="15 17" id="KW-0407">Ion channel</keyword>
<evidence type="ECO:0000313" key="20">
    <source>
        <dbReference type="Proteomes" id="UP000694865"/>
    </source>
</evidence>
<feature type="disulfide bond" evidence="16">
    <location>
        <begin position="709"/>
        <end position="721"/>
    </location>
</feature>
<dbReference type="SUPFAM" id="SSF57424">
    <property type="entry name" value="LDL receptor-like module"/>
    <property type="match status" value="23"/>
</dbReference>
<feature type="disulfide bond" evidence="16">
    <location>
        <begin position="378"/>
        <end position="396"/>
    </location>
</feature>
<evidence type="ECO:0000256" key="19">
    <source>
        <dbReference type="SAM" id="Phobius"/>
    </source>
</evidence>
<gene>
    <name evidence="21" type="primary">LOC102805083</name>
</gene>
<feature type="disulfide bond" evidence="16">
    <location>
        <begin position="371"/>
        <end position="383"/>
    </location>
</feature>
<dbReference type="PROSITE" id="PS01209">
    <property type="entry name" value="LDLRA_1"/>
    <property type="match status" value="10"/>
</dbReference>
<dbReference type="Pfam" id="PF00057">
    <property type="entry name" value="Ldl_recept_a"/>
    <property type="match status" value="15"/>
</dbReference>
<evidence type="ECO:0000256" key="10">
    <source>
        <dbReference type="ARBA" id="ARBA00023136"/>
    </source>
</evidence>
<feature type="disulfide bond" evidence="16">
    <location>
        <begin position="661"/>
        <end position="673"/>
    </location>
</feature>
<feature type="disulfide bond" evidence="16">
    <location>
        <begin position="474"/>
        <end position="489"/>
    </location>
</feature>
<evidence type="ECO:0000256" key="3">
    <source>
        <dbReference type="ARBA" id="ARBA00022448"/>
    </source>
</evidence>
<keyword evidence="13" id="KW-0325">Glycoprotein</keyword>
<feature type="transmembrane region" description="Helical" evidence="19">
    <location>
        <begin position="205"/>
        <end position="230"/>
    </location>
</feature>
<feature type="disulfide bond" evidence="16">
    <location>
        <begin position="1674"/>
        <end position="1692"/>
    </location>
</feature>
<keyword evidence="9 17" id="KW-0406">Ion transport</keyword>
<evidence type="ECO:0000256" key="8">
    <source>
        <dbReference type="ARBA" id="ARBA00023053"/>
    </source>
</evidence>
<feature type="disulfide bond" evidence="16">
    <location>
        <begin position="519"/>
        <end position="534"/>
    </location>
</feature>
<evidence type="ECO:0000256" key="7">
    <source>
        <dbReference type="ARBA" id="ARBA00022989"/>
    </source>
</evidence>
<keyword evidence="7 19" id="KW-1133">Transmembrane helix</keyword>
<evidence type="ECO:0000256" key="18">
    <source>
        <dbReference type="SAM" id="MobiDB-lite"/>
    </source>
</evidence>
<dbReference type="InterPro" id="IPR002172">
    <property type="entry name" value="LDrepeatLR_classA_rpt"/>
</dbReference>
<dbReference type="RefSeq" id="XP_006817316.1">
    <property type="nucleotide sequence ID" value="XM_006817253.1"/>
</dbReference>
<dbReference type="PRINTS" id="PR00261">
    <property type="entry name" value="LDLRECEPTOR"/>
</dbReference>
<feature type="disulfide bond" evidence="16">
    <location>
        <begin position="680"/>
        <end position="695"/>
    </location>
</feature>
<feature type="disulfide bond" evidence="16">
    <location>
        <begin position="351"/>
        <end position="366"/>
    </location>
</feature>
<dbReference type="CDD" id="cd00112">
    <property type="entry name" value="LDLa"/>
    <property type="match status" value="21"/>
</dbReference>
<feature type="disulfide bond" evidence="16">
    <location>
        <begin position="1433"/>
        <end position="1445"/>
    </location>
</feature>
<feature type="region of interest" description="Disordered" evidence="18">
    <location>
        <begin position="1"/>
        <end position="24"/>
    </location>
</feature>
<evidence type="ECO:0000256" key="4">
    <source>
        <dbReference type="ARBA" id="ARBA00022461"/>
    </source>
</evidence>
<evidence type="ECO:0000256" key="11">
    <source>
        <dbReference type="ARBA" id="ARBA00023157"/>
    </source>
</evidence>
<feature type="disulfide bond" evidence="16">
    <location>
        <begin position="631"/>
        <end position="649"/>
    </location>
</feature>
<dbReference type="PROSITE" id="PS50068">
    <property type="entry name" value="LDLRA_2"/>
    <property type="match status" value="23"/>
</dbReference>
<feature type="disulfide bond" evidence="16">
    <location>
        <begin position="1496"/>
        <end position="1511"/>
    </location>
</feature>
<feature type="disulfide bond" evidence="16">
    <location>
        <begin position="1536"/>
        <end position="1551"/>
    </location>
</feature>
<feature type="disulfide bond" evidence="16">
    <location>
        <begin position="624"/>
        <end position="636"/>
    </location>
</feature>
<feature type="disulfide bond" evidence="16">
    <location>
        <begin position="816"/>
        <end position="831"/>
    </location>
</feature>
<feature type="disulfide bond" evidence="16">
    <location>
        <begin position="332"/>
        <end position="344"/>
    </location>
</feature>
<dbReference type="Gene3D" id="4.10.400.10">
    <property type="entry name" value="Low-density Lipoprotein Receptor"/>
    <property type="match status" value="23"/>
</dbReference>
<feature type="disulfide bond" evidence="16">
    <location>
        <begin position="1582"/>
        <end position="1594"/>
    </location>
</feature>
<organism evidence="20 21">
    <name type="scientific">Saccoglossus kowalevskii</name>
    <name type="common">Acorn worm</name>
    <dbReference type="NCBI Taxonomy" id="10224"/>
    <lineage>
        <taxon>Eukaryota</taxon>
        <taxon>Metazoa</taxon>
        <taxon>Hemichordata</taxon>
        <taxon>Enteropneusta</taxon>
        <taxon>Harrimaniidae</taxon>
        <taxon>Saccoglossus</taxon>
    </lineage>
</organism>
<evidence type="ECO:0000256" key="14">
    <source>
        <dbReference type="ARBA" id="ARBA00023201"/>
    </source>
</evidence>
<evidence type="ECO:0000256" key="13">
    <source>
        <dbReference type="ARBA" id="ARBA00023180"/>
    </source>
</evidence>
<evidence type="ECO:0000256" key="17">
    <source>
        <dbReference type="RuleBase" id="RU000679"/>
    </source>
</evidence>
<dbReference type="GeneID" id="102805083"/>
<comment type="similarity">
    <text evidence="17">Belongs to the amiloride-sensitive sodium channel (TC 1.A.6) family.</text>
</comment>
<feature type="disulfide bond" evidence="16">
    <location>
        <begin position="1730"/>
        <end position="1745"/>
    </location>
</feature>
<keyword evidence="4 17" id="KW-0894">Sodium channel</keyword>
<keyword evidence="5 17" id="KW-0812">Transmembrane</keyword>
<feature type="disulfide bond" evidence="16">
    <location>
        <begin position="773"/>
        <end position="788"/>
    </location>
</feature>
<feature type="disulfide bond" evidence="16">
    <location>
        <begin position="728"/>
        <end position="743"/>
    </location>
</feature>
<feature type="disulfide bond" evidence="16">
    <location>
        <begin position="668"/>
        <end position="686"/>
    </location>
</feature>
<feature type="disulfide bond" evidence="16">
    <location>
        <begin position="434"/>
        <end position="449"/>
    </location>
</feature>
<dbReference type="Gene3D" id="2.60.470.10">
    <property type="entry name" value="Acid-sensing ion channels like domains"/>
    <property type="match status" value="2"/>
</dbReference>
<proteinExistence type="inferred from homology"/>
<keyword evidence="20" id="KW-1185">Reference proteome</keyword>
<feature type="disulfide bond" evidence="16">
    <location>
        <begin position="604"/>
        <end position="619"/>
    </location>
</feature>
<feature type="disulfide bond" evidence="16">
    <location>
        <begin position="1413"/>
        <end position="1428"/>
    </location>
</feature>
<reference evidence="21" key="1">
    <citation type="submission" date="2025-08" db="UniProtKB">
        <authorList>
            <consortium name="RefSeq"/>
        </authorList>
    </citation>
    <scope>IDENTIFICATION</scope>
    <source>
        <tissue evidence="21">Testes</tissue>
    </source>
</reference>
<feature type="disulfide bond" evidence="16">
    <location>
        <begin position="339"/>
        <end position="357"/>
    </location>
</feature>
<keyword evidence="14 17" id="KW-0739">Sodium transport</keyword>
<dbReference type="InterPro" id="IPR036055">
    <property type="entry name" value="LDL_receptor-like_sf"/>
</dbReference>
<feature type="disulfide bond" evidence="16">
    <location>
        <begin position="1667"/>
        <end position="1679"/>
    </location>
</feature>
<dbReference type="PANTHER" id="PTHR22722:SF14">
    <property type="entry name" value="MEGALIN, ISOFORM A"/>
    <property type="match status" value="1"/>
</dbReference>
<feature type="disulfide bond" evidence="16">
    <location>
        <begin position="415"/>
        <end position="427"/>
    </location>
</feature>
<evidence type="ECO:0000256" key="15">
    <source>
        <dbReference type="ARBA" id="ARBA00023303"/>
    </source>
</evidence>
<keyword evidence="3 17" id="KW-0813">Transport</keyword>
<keyword evidence="8" id="KW-0915">Sodium</keyword>
<feature type="disulfide bond" evidence="16">
    <location>
        <begin position="1477"/>
        <end position="1489"/>
    </location>
</feature>
<dbReference type="SMART" id="SM00192">
    <property type="entry name" value="LDLa"/>
    <property type="match status" value="24"/>
</dbReference>
<feature type="disulfide bond" evidence="16">
    <location>
        <begin position="507"/>
        <end position="525"/>
    </location>
</feature>
<comment type="subcellular location">
    <subcellularLocation>
        <location evidence="1">Membrane</location>
        <topology evidence="1">Multi-pass membrane protein</topology>
    </subcellularLocation>
    <subcellularLocation>
        <location evidence="2">Membrane</location>
        <topology evidence="2">Single-pass membrane protein</topology>
    </subcellularLocation>
</comment>
<keyword evidence="12" id="KW-0675">Receptor</keyword>
<evidence type="ECO:0000256" key="2">
    <source>
        <dbReference type="ARBA" id="ARBA00004167"/>
    </source>
</evidence>
<name>A0ABM0MBC5_SACKO</name>
<feature type="disulfide bond" evidence="16">
    <location>
        <begin position="1773"/>
        <end position="1788"/>
    </location>
</feature>
<dbReference type="Proteomes" id="UP000694865">
    <property type="component" value="Unplaced"/>
</dbReference>
<feature type="disulfide bond" evidence="16">
    <location>
        <begin position="547"/>
        <end position="565"/>
    </location>
</feature>
<keyword evidence="6" id="KW-0677">Repeat</keyword>
<keyword evidence="10 19" id="KW-0472">Membrane</keyword>
<dbReference type="InterPro" id="IPR051221">
    <property type="entry name" value="LDLR-related"/>
</dbReference>
<comment type="caution">
    <text evidence="16">Lacks conserved residue(s) required for the propagation of feature annotation.</text>
</comment>
<evidence type="ECO:0000256" key="12">
    <source>
        <dbReference type="ARBA" id="ARBA00023170"/>
    </source>
</evidence>